<gene>
    <name evidence="2" type="ORF">XA68_17485</name>
</gene>
<accession>A0A2A9P4U2</accession>
<sequence>MARCLERETEATIEPIRTTIKSTKAQTLHPPFLSSLTALSPSLLGLSRLGLHSFAVDRVGVILDSLGQTRLRIGSEAAAISLGTEAFLTHARASARREKESQSGVGIPFGEASSRIGLEMLAPKLRTPAFLGMLVARGGRVPRTERLGGSPRPRGQGAGRRDGGDEGELTSCLMNLYSTLNAVSPINSPTFHWAAATVPRTFTRSKVQIRPWRYELERRREFPPTGLESMVRNEGKQPIECKGEWSDRRTLYTRESRERTRGEHRMIITLL</sequence>
<feature type="region of interest" description="Disordered" evidence="1">
    <location>
        <begin position="141"/>
        <end position="166"/>
    </location>
</feature>
<reference evidence="2 3" key="2">
    <citation type="journal article" date="2017" name="Sci. Rep.">
        <title>Ant-infecting Ophiocordyceps genomes reveal a high diversity of potential behavioral manipulation genes and a possible major role for enterotoxins.</title>
        <authorList>
            <person name="de Bekker C."/>
            <person name="Ohm R.A."/>
            <person name="Evans H.C."/>
            <person name="Brachmann A."/>
            <person name="Hughes D.P."/>
        </authorList>
    </citation>
    <scope>NUCLEOTIDE SEQUENCE [LARGE SCALE GENOMIC DNA]</scope>
    <source>
        <strain evidence="2 3">SC16a</strain>
    </source>
</reference>
<proteinExistence type="predicted"/>
<dbReference type="EMBL" id="LAZP02000737">
    <property type="protein sequence ID" value="PFH55866.1"/>
    <property type="molecule type" value="Genomic_DNA"/>
</dbReference>
<dbReference type="AlphaFoldDB" id="A0A2A9P4U2"/>
<evidence type="ECO:0000313" key="3">
    <source>
        <dbReference type="Proteomes" id="UP000037136"/>
    </source>
</evidence>
<evidence type="ECO:0000313" key="2">
    <source>
        <dbReference type="EMBL" id="PFH55866.1"/>
    </source>
</evidence>
<evidence type="ECO:0000256" key="1">
    <source>
        <dbReference type="SAM" id="MobiDB-lite"/>
    </source>
</evidence>
<comment type="caution">
    <text evidence="2">The sequence shown here is derived from an EMBL/GenBank/DDBJ whole genome shotgun (WGS) entry which is preliminary data.</text>
</comment>
<keyword evidence="3" id="KW-1185">Reference proteome</keyword>
<name>A0A2A9P4U2_OPHUN</name>
<dbReference type="Proteomes" id="UP000037136">
    <property type="component" value="Unassembled WGS sequence"/>
</dbReference>
<organism evidence="2 3">
    <name type="scientific">Ophiocordyceps unilateralis</name>
    <name type="common">Zombie-ant fungus</name>
    <name type="synonym">Torrubia unilateralis</name>
    <dbReference type="NCBI Taxonomy" id="268505"/>
    <lineage>
        <taxon>Eukaryota</taxon>
        <taxon>Fungi</taxon>
        <taxon>Dikarya</taxon>
        <taxon>Ascomycota</taxon>
        <taxon>Pezizomycotina</taxon>
        <taxon>Sordariomycetes</taxon>
        <taxon>Hypocreomycetidae</taxon>
        <taxon>Hypocreales</taxon>
        <taxon>Ophiocordycipitaceae</taxon>
        <taxon>Ophiocordyceps</taxon>
    </lineage>
</organism>
<reference evidence="2 3" key="1">
    <citation type="journal article" date="2015" name="BMC Genomics">
        <title>Gene expression during zombie ant biting behavior reflects the complexity underlying fungal parasitic behavioral manipulation.</title>
        <authorList>
            <person name="de Bekker C."/>
            <person name="Ohm R.A."/>
            <person name="Loreto R.G."/>
            <person name="Sebastian A."/>
            <person name="Albert I."/>
            <person name="Merrow M."/>
            <person name="Brachmann A."/>
            <person name="Hughes D.P."/>
        </authorList>
    </citation>
    <scope>NUCLEOTIDE SEQUENCE [LARGE SCALE GENOMIC DNA]</scope>
    <source>
        <strain evidence="2 3">SC16a</strain>
    </source>
</reference>
<protein>
    <submittedName>
        <fullName evidence="2">Uncharacterized protein</fullName>
    </submittedName>
</protein>